<dbReference type="Proteomes" id="UP000663889">
    <property type="component" value="Unassembled WGS sequence"/>
</dbReference>
<dbReference type="Proteomes" id="UP000663823">
    <property type="component" value="Unassembled WGS sequence"/>
</dbReference>
<proteinExistence type="predicted"/>
<dbReference type="Proteomes" id="UP000663882">
    <property type="component" value="Unassembled WGS sequence"/>
</dbReference>
<protein>
    <submittedName>
        <fullName evidence="1">Uncharacterized protein</fullName>
    </submittedName>
</protein>
<dbReference type="EMBL" id="CAJNOU010000868">
    <property type="protein sequence ID" value="CAF1105294.1"/>
    <property type="molecule type" value="Genomic_DNA"/>
</dbReference>
<dbReference type="AlphaFoldDB" id="A0A813YN04"/>
<dbReference type="Proteomes" id="UP000663874">
    <property type="component" value="Unassembled WGS sequence"/>
</dbReference>
<evidence type="ECO:0000313" key="5">
    <source>
        <dbReference type="Proteomes" id="UP000663882"/>
    </source>
</evidence>
<name>A0A813YN04_9BILA</name>
<evidence type="ECO:0000313" key="2">
    <source>
        <dbReference type="EMBL" id="CAF1105294.1"/>
    </source>
</evidence>
<evidence type="ECO:0000313" key="1">
    <source>
        <dbReference type="EMBL" id="CAF0887065.1"/>
    </source>
</evidence>
<sequence>MAVFAIIFICNAQDDPIEIEKPQIPPLEIPPIIIHSNNFCLAFPSITSYIANGGTCKINRYYRSYRCSNEHQSCCPTETSPSAIISLSPVNVPLCSQTYSTHTQCKDYQKCCENC</sequence>
<dbReference type="EMBL" id="CAJOAX010000771">
    <property type="protein sequence ID" value="CAF3648019.1"/>
    <property type="molecule type" value="Genomic_DNA"/>
</dbReference>
<reference evidence="1" key="1">
    <citation type="submission" date="2021-02" db="EMBL/GenBank/DDBJ databases">
        <authorList>
            <person name="Nowell W R."/>
        </authorList>
    </citation>
    <scope>NUCLEOTIDE SEQUENCE</scope>
</reference>
<accession>A0A813YN04</accession>
<evidence type="ECO:0000313" key="4">
    <source>
        <dbReference type="EMBL" id="CAF3751362.1"/>
    </source>
</evidence>
<dbReference type="EMBL" id="CAJOBE010001521">
    <property type="protein sequence ID" value="CAF3751362.1"/>
    <property type="molecule type" value="Genomic_DNA"/>
</dbReference>
<dbReference type="EMBL" id="CAJNOO010000277">
    <property type="protein sequence ID" value="CAF0887065.1"/>
    <property type="molecule type" value="Genomic_DNA"/>
</dbReference>
<evidence type="ECO:0000313" key="3">
    <source>
        <dbReference type="EMBL" id="CAF3648019.1"/>
    </source>
</evidence>
<comment type="caution">
    <text evidence="1">The sequence shown here is derived from an EMBL/GenBank/DDBJ whole genome shotgun (WGS) entry which is preliminary data.</text>
</comment>
<gene>
    <name evidence="4" type="ORF">FNK824_LOCUS12264</name>
    <name evidence="3" type="ORF">OTI717_LOCUS9207</name>
    <name evidence="1" type="ORF">RFH988_LOCUS8281</name>
    <name evidence="2" type="ORF">SEV965_LOCUS16091</name>
</gene>
<organism evidence="1 5">
    <name type="scientific">Rotaria sordida</name>
    <dbReference type="NCBI Taxonomy" id="392033"/>
    <lineage>
        <taxon>Eukaryota</taxon>
        <taxon>Metazoa</taxon>
        <taxon>Spiralia</taxon>
        <taxon>Gnathifera</taxon>
        <taxon>Rotifera</taxon>
        <taxon>Eurotatoria</taxon>
        <taxon>Bdelloidea</taxon>
        <taxon>Philodinida</taxon>
        <taxon>Philodinidae</taxon>
        <taxon>Rotaria</taxon>
    </lineage>
</organism>